<evidence type="ECO:0000313" key="3">
    <source>
        <dbReference type="Proteomes" id="UP000830631"/>
    </source>
</evidence>
<name>A0ABY4J3A8_9MICO</name>
<evidence type="ECO:0000256" key="1">
    <source>
        <dbReference type="SAM" id="MobiDB-lite"/>
    </source>
</evidence>
<evidence type="ECO:0000313" key="2">
    <source>
        <dbReference type="EMBL" id="UPL19030.1"/>
    </source>
</evidence>
<proteinExistence type="predicted"/>
<feature type="region of interest" description="Disordered" evidence="1">
    <location>
        <begin position="54"/>
        <end position="76"/>
    </location>
</feature>
<dbReference type="EMBL" id="CP078078">
    <property type="protein sequence ID" value="UPL19030.1"/>
    <property type="molecule type" value="Genomic_DNA"/>
</dbReference>
<accession>A0ABY4J3A8</accession>
<dbReference type="Proteomes" id="UP000830631">
    <property type="component" value="Chromosome"/>
</dbReference>
<keyword evidence="3" id="KW-1185">Reference proteome</keyword>
<protein>
    <submittedName>
        <fullName evidence="2">Uncharacterized protein</fullName>
    </submittedName>
</protein>
<dbReference type="RefSeq" id="WP_047523284.1">
    <property type="nucleotide sequence ID" value="NZ_CP078078.1"/>
</dbReference>
<organism evidence="2 3">
    <name type="scientific">Microbacterium aurugineum</name>
    <dbReference type="NCBI Taxonomy" id="2851642"/>
    <lineage>
        <taxon>Bacteria</taxon>
        <taxon>Bacillati</taxon>
        <taxon>Actinomycetota</taxon>
        <taxon>Actinomycetes</taxon>
        <taxon>Micrococcales</taxon>
        <taxon>Microbacteriaceae</taxon>
        <taxon>Microbacterium</taxon>
    </lineage>
</organism>
<sequence>MYEHPYLSEQLTRHDQEQMERAAARRLFLIEHADQIRPRPEGAVRRILRRAFGSARQRSATAPTSARCDAAAAPAQ</sequence>
<gene>
    <name evidence="2" type="ORF">KV397_15290</name>
</gene>
<reference evidence="2 3" key="1">
    <citation type="submission" date="2021-06" db="EMBL/GenBank/DDBJ databases">
        <title>Genome-based taxonomic framework of Microbacterium strains isolated from marine environment, the description of four new species and reclassification of four preexisting species.</title>
        <authorList>
            <person name="Lee S.D."/>
            <person name="Kim S.-M."/>
            <person name="Byeon Y.-S."/>
            <person name="Yang H.L."/>
            <person name="Kim I.S."/>
        </authorList>
    </citation>
    <scope>NUCLEOTIDE SEQUENCE [LARGE SCALE GENOMIC DNA]</scope>
    <source>
        <strain evidence="2 3">KSW4-10</strain>
    </source>
</reference>